<dbReference type="InterPro" id="IPR050704">
    <property type="entry name" value="Peptidase_C85-like"/>
</dbReference>
<dbReference type="Gene3D" id="3.90.70.80">
    <property type="match status" value="1"/>
</dbReference>
<dbReference type="AlphaFoldDB" id="A0A5E4NPH8"/>
<sequence>MYRVWHVSELLFVTALNPQQNLVLLRNRDVSRAGIFAEIDFEGSNSETPKQRTTNGLSEERYDPPTSSKTVNVSIWNIDVFTSGESNGVFRIEGKKNTVQNTCTFDAFLQVLTVCFAAYITAGNTFKKWVEKKHERGIINVGHGRTQIFKCPCLSFACSLAYTFAYFEIFSRVGVDVITLPLVNKQHYVVFAVCYLTNLCIARSLEDNTAESVAQFLYEKILCKKPLSEIQISYKGRQFFNLLKIELKCWTGTKPCVTTAYGLPENGVVKSLHRTLKNTLLQDDFFNWPEILMDILKAYTHTVIVSAKYKEIFKIKCSNGKGDIKFDDNWDFDEEIFKNILNNRLKAFKKEKQSINNLSIDVVGYNHTHLQNLRPYVKCNFESEAYFDPDDNNVVNPTKHQKFIPVNKNWMKTQMKAFKINLSDSDLVCIAQTCSKPLTKPKRIIDVLGDGNCWYRCISLWVTGSEKYHDVIRAELYQYVMNNKDVLGFAGNDWHKNNEQMNKNGTWVVDVEVFATALFLKTNIYVYTKSWSWQLFGAQGMHTKEVDLINKKSIYIINCNSDHFKVVIDVN</sequence>
<feature type="region of interest" description="Disordered" evidence="1">
    <location>
        <begin position="45"/>
        <end position="66"/>
    </location>
</feature>
<organism evidence="3 4">
    <name type="scientific">Cinara cedri</name>
    <dbReference type="NCBI Taxonomy" id="506608"/>
    <lineage>
        <taxon>Eukaryota</taxon>
        <taxon>Metazoa</taxon>
        <taxon>Ecdysozoa</taxon>
        <taxon>Arthropoda</taxon>
        <taxon>Hexapoda</taxon>
        <taxon>Insecta</taxon>
        <taxon>Pterygota</taxon>
        <taxon>Neoptera</taxon>
        <taxon>Paraneoptera</taxon>
        <taxon>Hemiptera</taxon>
        <taxon>Sternorrhyncha</taxon>
        <taxon>Aphidomorpha</taxon>
        <taxon>Aphidoidea</taxon>
        <taxon>Aphididae</taxon>
        <taxon>Lachninae</taxon>
        <taxon>Cinara</taxon>
    </lineage>
</organism>
<dbReference type="InterPro" id="IPR012337">
    <property type="entry name" value="RNaseH-like_sf"/>
</dbReference>
<gene>
    <name evidence="3" type="ORF">CINCED_3A000385</name>
</gene>
<dbReference type="InterPro" id="IPR003323">
    <property type="entry name" value="OTU_dom"/>
</dbReference>
<dbReference type="PROSITE" id="PS50802">
    <property type="entry name" value="OTU"/>
    <property type="match status" value="1"/>
</dbReference>
<dbReference type="GO" id="GO:0016579">
    <property type="term" value="P:protein deubiquitination"/>
    <property type="evidence" value="ECO:0007669"/>
    <property type="project" value="TreeGrafter"/>
</dbReference>
<dbReference type="Proteomes" id="UP000325440">
    <property type="component" value="Unassembled WGS sequence"/>
</dbReference>
<accession>A0A5E4NPH8</accession>
<dbReference type="GO" id="GO:0003676">
    <property type="term" value="F:nucleic acid binding"/>
    <property type="evidence" value="ECO:0007669"/>
    <property type="project" value="InterPro"/>
</dbReference>
<evidence type="ECO:0000313" key="4">
    <source>
        <dbReference type="Proteomes" id="UP000325440"/>
    </source>
</evidence>
<evidence type="ECO:0000313" key="3">
    <source>
        <dbReference type="EMBL" id="VVC45697.1"/>
    </source>
</evidence>
<keyword evidence="4" id="KW-1185">Reference proteome</keyword>
<evidence type="ECO:0000259" key="2">
    <source>
        <dbReference type="PROSITE" id="PS50802"/>
    </source>
</evidence>
<dbReference type="InterPro" id="IPR038765">
    <property type="entry name" value="Papain-like_cys_pep_sf"/>
</dbReference>
<dbReference type="Gene3D" id="3.30.420.10">
    <property type="entry name" value="Ribonuclease H-like superfamily/Ribonuclease H"/>
    <property type="match status" value="1"/>
</dbReference>
<name>A0A5E4NPH8_9HEMI</name>
<dbReference type="EMBL" id="CABPRJ010002410">
    <property type="protein sequence ID" value="VVC45697.1"/>
    <property type="molecule type" value="Genomic_DNA"/>
</dbReference>
<feature type="domain" description="OTU" evidence="2">
    <location>
        <begin position="442"/>
        <end position="570"/>
    </location>
</feature>
<dbReference type="PANTHER" id="PTHR12419:SF7">
    <property type="entry name" value="OTU DOMAIN-CONTAINING PROTEIN 3"/>
    <property type="match status" value="1"/>
</dbReference>
<dbReference type="InterPro" id="IPR036397">
    <property type="entry name" value="RNaseH_sf"/>
</dbReference>
<dbReference type="PANTHER" id="PTHR12419">
    <property type="entry name" value="OTU DOMAIN CONTAINING PROTEIN"/>
    <property type="match status" value="1"/>
</dbReference>
<dbReference type="SUPFAM" id="SSF54001">
    <property type="entry name" value="Cysteine proteinases"/>
    <property type="match status" value="1"/>
</dbReference>
<evidence type="ECO:0000256" key="1">
    <source>
        <dbReference type="SAM" id="MobiDB-lite"/>
    </source>
</evidence>
<dbReference type="Pfam" id="PF02338">
    <property type="entry name" value="OTU"/>
    <property type="match status" value="1"/>
</dbReference>
<protein>
    <submittedName>
        <fullName evidence="3">Ribonuclease H-like domain,OTU domain</fullName>
    </submittedName>
</protein>
<dbReference type="GO" id="GO:0004843">
    <property type="term" value="F:cysteine-type deubiquitinase activity"/>
    <property type="evidence" value="ECO:0007669"/>
    <property type="project" value="TreeGrafter"/>
</dbReference>
<reference evidence="3 4" key="1">
    <citation type="submission" date="2019-08" db="EMBL/GenBank/DDBJ databases">
        <authorList>
            <person name="Alioto T."/>
            <person name="Alioto T."/>
            <person name="Gomez Garrido J."/>
        </authorList>
    </citation>
    <scope>NUCLEOTIDE SEQUENCE [LARGE SCALE GENOMIC DNA]</scope>
</reference>
<proteinExistence type="predicted"/>
<dbReference type="CDD" id="cd22755">
    <property type="entry name" value="OTU_CeDUB-like"/>
    <property type="match status" value="1"/>
</dbReference>
<dbReference type="OrthoDB" id="6626362at2759"/>
<dbReference type="SUPFAM" id="SSF53098">
    <property type="entry name" value="Ribonuclease H-like"/>
    <property type="match status" value="1"/>
</dbReference>
<feature type="compositionally biased region" description="Polar residues" evidence="1">
    <location>
        <begin position="45"/>
        <end position="57"/>
    </location>
</feature>